<proteinExistence type="predicted"/>
<feature type="signal peptide" evidence="1">
    <location>
        <begin position="1"/>
        <end position="34"/>
    </location>
</feature>
<evidence type="ECO:0000256" key="1">
    <source>
        <dbReference type="SAM" id="SignalP"/>
    </source>
</evidence>
<comment type="caution">
    <text evidence="2">The sequence shown here is derived from an EMBL/GenBank/DDBJ whole genome shotgun (WGS) entry which is preliminary data.</text>
</comment>
<dbReference type="OrthoDB" id="2538281at2759"/>
<keyword evidence="3" id="KW-1185">Reference proteome</keyword>
<keyword evidence="1" id="KW-0732">Signal</keyword>
<name>A0A9P6DSU0_9AGAM</name>
<accession>A0A9P6DSU0</accession>
<dbReference type="EMBL" id="MU129027">
    <property type="protein sequence ID" value="KAF9509874.1"/>
    <property type="molecule type" value="Genomic_DNA"/>
</dbReference>
<feature type="chain" id="PRO_5040292785" description="Lectin" evidence="1">
    <location>
        <begin position="35"/>
        <end position="268"/>
    </location>
</feature>
<reference evidence="2" key="1">
    <citation type="journal article" date="2020" name="Nat. Commun.">
        <title>Large-scale genome sequencing of mycorrhizal fungi provides insights into the early evolution of symbiotic traits.</title>
        <authorList>
            <person name="Miyauchi S."/>
            <person name="Kiss E."/>
            <person name="Kuo A."/>
            <person name="Drula E."/>
            <person name="Kohler A."/>
            <person name="Sanchez-Garcia M."/>
            <person name="Morin E."/>
            <person name="Andreopoulos B."/>
            <person name="Barry K.W."/>
            <person name="Bonito G."/>
            <person name="Buee M."/>
            <person name="Carver A."/>
            <person name="Chen C."/>
            <person name="Cichocki N."/>
            <person name="Clum A."/>
            <person name="Culley D."/>
            <person name="Crous P.W."/>
            <person name="Fauchery L."/>
            <person name="Girlanda M."/>
            <person name="Hayes R.D."/>
            <person name="Keri Z."/>
            <person name="LaButti K."/>
            <person name="Lipzen A."/>
            <person name="Lombard V."/>
            <person name="Magnuson J."/>
            <person name="Maillard F."/>
            <person name="Murat C."/>
            <person name="Nolan M."/>
            <person name="Ohm R.A."/>
            <person name="Pangilinan J."/>
            <person name="Pereira M.F."/>
            <person name="Perotto S."/>
            <person name="Peter M."/>
            <person name="Pfister S."/>
            <person name="Riley R."/>
            <person name="Sitrit Y."/>
            <person name="Stielow J.B."/>
            <person name="Szollosi G."/>
            <person name="Zifcakova L."/>
            <person name="Stursova M."/>
            <person name="Spatafora J.W."/>
            <person name="Tedersoo L."/>
            <person name="Vaario L.M."/>
            <person name="Yamada A."/>
            <person name="Yan M."/>
            <person name="Wang P."/>
            <person name="Xu J."/>
            <person name="Bruns T."/>
            <person name="Baldrian P."/>
            <person name="Vilgalys R."/>
            <person name="Dunand C."/>
            <person name="Henrissat B."/>
            <person name="Grigoriev I.V."/>
            <person name="Hibbett D."/>
            <person name="Nagy L.G."/>
            <person name="Martin F.M."/>
        </authorList>
    </citation>
    <scope>NUCLEOTIDE SEQUENCE</scope>
    <source>
        <strain evidence="2">UP504</strain>
    </source>
</reference>
<sequence>MKDWHIPRSLPPPKMLRIPITIFLLSLIASSIAASKRASNHRFMPIVARAVINDGTSYHTGNLASGIPGLRWQASGYLASGGCTSGVQLINTCYEIAETNDPNGQLIPNGASPRQRVEFLNNRGADGTSWKFTWRSYVASNNTGSSSFFHTMQIFSAGDGAPAYFSNLLTNTLEFTDYQTGETLASVPVTQTLGRPLQHTLYVTYGPGGSVNYVISDASTGASILSYQSGVRNVGTGGTYLKFGSYRATYSGMPGILMWVGDYTEAQM</sequence>
<evidence type="ECO:0000313" key="3">
    <source>
        <dbReference type="Proteomes" id="UP000886523"/>
    </source>
</evidence>
<organism evidence="2 3">
    <name type="scientific">Hydnum rufescens UP504</name>
    <dbReference type="NCBI Taxonomy" id="1448309"/>
    <lineage>
        <taxon>Eukaryota</taxon>
        <taxon>Fungi</taxon>
        <taxon>Dikarya</taxon>
        <taxon>Basidiomycota</taxon>
        <taxon>Agaricomycotina</taxon>
        <taxon>Agaricomycetes</taxon>
        <taxon>Cantharellales</taxon>
        <taxon>Hydnaceae</taxon>
        <taxon>Hydnum</taxon>
    </lineage>
</organism>
<evidence type="ECO:0008006" key="4">
    <source>
        <dbReference type="Google" id="ProtNLM"/>
    </source>
</evidence>
<dbReference type="Proteomes" id="UP000886523">
    <property type="component" value="Unassembled WGS sequence"/>
</dbReference>
<protein>
    <recommendedName>
        <fullName evidence="4">Lectin</fullName>
    </recommendedName>
</protein>
<gene>
    <name evidence="2" type="ORF">BS47DRAFT_116554</name>
</gene>
<evidence type="ECO:0000313" key="2">
    <source>
        <dbReference type="EMBL" id="KAF9509874.1"/>
    </source>
</evidence>
<dbReference type="AlphaFoldDB" id="A0A9P6DSU0"/>